<dbReference type="InterPro" id="IPR037401">
    <property type="entry name" value="SnoaL-like"/>
</dbReference>
<sequence>MTSTDDLARRLDDLDRIEAIKQLKHRYWRACDGKDPNGFRRCFIRSGARIDYGPLGAFDDATPMTRIIEQVALHRVDGQYVILDMHHGLHPDITLTSATTATGRWTLKFRQVNLLDRTELLMTGEYDDEYQIEDGEWKMSASTLTPRWSLRRPLGEDTVVTPVPADHRRGGFA</sequence>
<name>A0A9X3D722_9ACTN</name>
<accession>A0A9X3D722</accession>
<dbReference type="EMBL" id="JAPKFM010000026">
    <property type="protein sequence ID" value="MCX2966369.1"/>
    <property type="molecule type" value="Genomic_DNA"/>
</dbReference>
<dbReference type="AlphaFoldDB" id="A0A9X3D722"/>
<dbReference type="Gene3D" id="3.10.450.50">
    <property type="match status" value="1"/>
</dbReference>
<protein>
    <submittedName>
        <fullName evidence="2">Nuclear transport factor 2 family protein</fullName>
    </submittedName>
</protein>
<proteinExistence type="predicted"/>
<dbReference type="Pfam" id="PF13577">
    <property type="entry name" value="SnoaL_4"/>
    <property type="match status" value="1"/>
</dbReference>
<reference evidence="2" key="1">
    <citation type="submission" date="2022-10" db="EMBL/GenBank/DDBJ databases">
        <title>WGS of marine actinomycetes from Thailand.</title>
        <authorList>
            <person name="Thawai C."/>
        </authorList>
    </citation>
    <scope>NUCLEOTIDE SEQUENCE</scope>
    <source>
        <strain evidence="2">SW21</strain>
    </source>
</reference>
<evidence type="ECO:0000259" key="1">
    <source>
        <dbReference type="Pfam" id="PF13577"/>
    </source>
</evidence>
<dbReference type="SUPFAM" id="SSF54427">
    <property type="entry name" value="NTF2-like"/>
    <property type="match status" value="1"/>
</dbReference>
<comment type="caution">
    <text evidence="2">The sequence shown here is derived from an EMBL/GenBank/DDBJ whole genome shotgun (WGS) entry which is preliminary data.</text>
</comment>
<gene>
    <name evidence="2" type="ORF">OSB52_19995</name>
</gene>
<dbReference type="Proteomes" id="UP001143347">
    <property type="component" value="Unassembled WGS sequence"/>
</dbReference>
<feature type="domain" description="SnoaL-like" evidence="1">
    <location>
        <begin position="13"/>
        <end position="141"/>
    </location>
</feature>
<keyword evidence="3" id="KW-1185">Reference proteome</keyword>
<evidence type="ECO:0000313" key="3">
    <source>
        <dbReference type="Proteomes" id="UP001143347"/>
    </source>
</evidence>
<organism evidence="2 3">
    <name type="scientific">Gordonia aquimaris</name>
    <dbReference type="NCBI Taxonomy" id="2984863"/>
    <lineage>
        <taxon>Bacteria</taxon>
        <taxon>Bacillati</taxon>
        <taxon>Actinomycetota</taxon>
        <taxon>Actinomycetes</taxon>
        <taxon>Mycobacteriales</taxon>
        <taxon>Gordoniaceae</taxon>
        <taxon>Gordonia</taxon>
    </lineage>
</organism>
<dbReference type="RefSeq" id="WP_266063277.1">
    <property type="nucleotide sequence ID" value="NZ_JAPKFM010000026.1"/>
</dbReference>
<dbReference type="InterPro" id="IPR032710">
    <property type="entry name" value="NTF2-like_dom_sf"/>
</dbReference>
<evidence type="ECO:0000313" key="2">
    <source>
        <dbReference type="EMBL" id="MCX2966369.1"/>
    </source>
</evidence>